<feature type="transmembrane region" description="Helical" evidence="8">
    <location>
        <begin position="231"/>
        <end position="249"/>
    </location>
</feature>
<accession>A0A4V2Y0W7</accession>
<comment type="subcellular location">
    <subcellularLocation>
        <location evidence="1 8">Cell membrane</location>
        <topology evidence="1 8">Multi-pass membrane protein</topology>
    </subcellularLocation>
</comment>
<evidence type="ECO:0000256" key="7">
    <source>
        <dbReference type="ARBA" id="ARBA00023136"/>
    </source>
</evidence>
<keyword evidence="4 8" id="KW-1003">Cell membrane</keyword>
<evidence type="ECO:0000256" key="8">
    <source>
        <dbReference type="RuleBase" id="RU363041"/>
    </source>
</evidence>
<feature type="transmembrane region" description="Helical" evidence="8">
    <location>
        <begin position="201"/>
        <end position="219"/>
    </location>
</feature>
<comment type="similarity">
    <text evidence="2 8">Belongs to the 4-toluene sulfonate uptake permease (TSUP) (TC 2.A.102) family.</text>
</comment>
<keyword evidence="5 8" id="KW-0812">Transmembrane</keyword>
<keyword evidence="10" id="KW-1185">Reference proteome</keyword>
<name>A0A4V2Y0W7_9ACTN</name>
<dbReference type="InterPro" id="IPR052017">
    <property type="entry name" value="TSUP"/>
</dbReference>
<keyword evidence="3" id="KW-0813">Transport</keyword>
<dbReference type="PANTHER" id="PTHR30269">
    <property type="entry name" value="TRANSMEMBRANE PROTEIN YFCA"/>
    <property type="match status" value="1"/>
</dbReference>
<dbReference type="InterPro" id="IPR002781">
    <property type="entry name" value="TM_pro_TauE-like"/>
</dbReference>
<evidence type="ECO:0000256" key="5">
    <source>
        <dbReference type="ARBA" id="ARBA00022692"/>
    </source>
</evidence>
<proteinExistence type="inferred from homology"/>
<gene>
    <name evidence="9" type="ORF">E1283_29760</name>
</gene>
<reference evidence="9 10" key="1">
    <citation type="submission" date="2019-03" db="EMBL/GenBank/DDBJ databases">
        <title>Draft genome sequences of novel Actinobacteria.</title>
        <authorList>
            <person name="Sahin N."/>
            <person name="Ay H."/>
            <person name="Saygin H."/>
        </authorList>
    </citation>
    <scope>NUCLEOTIDE SEQUENCE [LARGE SCALE GENOMIC DNA]</scope>
    <source>
        <strain evidence="9 10">DSM 41900</strain>
    </source>
</reference>
<feature type="transmembrane region" description="Helical" evidence="8">
    <location>
        <begin position="106"/>
        <end position="124"/>
    </location>
</feature>
<dbReference type="AlphaFoldDB" id="A0A4V2Y0W7"/>
<evidence type="ECO:0000256" key="1">
    <source>
        <dbReference type="ARBA" id="ARBA00004651"/>
    </source>
</evidence>
<evidence type="ECO:0000256" key="4">
    <source>
        <dbReference type="ARBA" id="ARBA00022475"/>
    </source>
</evidence>
<keyword evidence="6 8" id="KW-1133">Transmembrane helix</keyword>
<feature type="transmembrane region" description="Helical" evidence="8">
    <location>
        <begin position="80"/>
        <end position="100"/>
    </location>
</feature>
<dbReference type="EMBL" id="SMKI01000451">
    <property type="protein sequence ID" value="TDC66425.1"/>
    <property type="molecule type" value="Genomic_DNA"/>
</dbReference>
<evidence type="ECO:0000313" key="9">
    <source>
        <dbReference type="EMBL" id="TDC66425.1"/>
    </source>
</evidence>
<evidence type="ECO:0000256" key="6">
    <source>
        <dbReference type="ARBA" id="ARBA00022989"/>
    </source>
</evidence>
<feature type="transmembrane region" description="Helical" evidence="8">
    <location>
        <begin position="131"/>
        <end position="151"/>
    </location>
</feature>
<dbReference type="Proteomes" id="UP000295345">
    <property type="component" value="Unassembled WGS sequence"/>
</dbReference>
<dbReference type="OrthoDB" id="3872971at2"/>
<sequence>MSRRAVGRRVSGTAQLVLFGAVTLGALVQWMTGMGFALVAAPVLVLLLGPGDGVALANCVAGVICLVGLAGGWRRVRLGAMVPLVVASACTVPAGVWVAGNLPEPLVLAGLGCLVTLAVLLVMWGTRAPALGGVGGALTAGAAGGFMNASAGVGGPPVSLYAMNAGWSVREFVPNAQFYGIVVNVFSVAANGLPELGGGRVWWLAGAALAVGSVLGRALTERVPERRARHLVLSLALTGGVTTLVKGLLAA</sequence>
<organism evidence="9 10">
    <name type="scientific">Streptomyces hainanensis</name>
    <dbReference type="NCBI Taxonomy" id="402648"/>
    <lineage>
        <taxon>Bacteria</taxon>
        <taxon>Bacillati</taxon>
        <taxon>Actinomycetota</taxon>
        <taxon>Actinomycetes</taxon>
        <taxon>Kitasatosporales</taxon>
        <taxon>Streptomycetaceae</taxon>
        <taxon>Streptomyces</taxon>
    </lineage>
</organism>
<feature type="transmembrane region" description="Helical" evidence="8">
    <location>
        <begin position="16"/>
        <end position="48"/>
    </location>
</feature>
<evidence type="ECO:0000256" key="3">
    <source>
        <dbReference type="ARBA" id="ARBA00022448"/>
    </source>
</evidence>
<dbReference type="GO" id="GO:0005886">
    <property type="term" value="C:plasma membrane"/>
    <property type="evidence" value="ECO:0007669"/>
    <property type="project" value="UniProtKB-SubCell"/>
</dbReference>
<dbReference type="PANTHER" id="PTHR30269:SF37">
    <property type="entry name" value="MEMBRANE TRANSPORTER PROTEIN"/>
    <property type="match status" value="1"/>
</dbReference>
<protein>
    <recommendedName>
        <fullName evidence="8">Probable membrane transporter protein</fullName>
    </recommendedName>
</protein>
<feature type="transmembrane region" description="Helical" evidence="8">
    <location>
        <begin position="54"/>
        <end position="73"/>
    </location>
</feature>
<evidence type="ECO:0000313" key="10">
    <source>
        <dbReference type="Proteomes" id="UP000295345"/>
    </source>
</evidence>
<dbReference type="Pfam" id="PF01925">
    <property type="entry name" value="TauE"/>
    <property type="match status" value="1"/>
</dbReference>
<evidence type="ECO:0000256" key="2">
    <source>
        <dbReference type="ARBA" id="ARBA00009142"/>
    </source>
</evidence>
<comment type="caution">
    <text evidence="9">The sequence shown here is derived from an EMBL/GenBank/DDBJ whole genome shotgun (WGS) entry which is preliminary data.</text>
</comment>
<keyword evidence="7 8" id="KW-0472">Membrane</keyword>